<keyword evidence="2" id="KW-1185">Reference proteome</keyword>
<sequence length="153" mass="18069">MKKAIIVGLSAFAILIGCLYVVEWLDNRELDRLAIERRETRTLYDLMTYTNKQLEAESMVTRDGRTAPYSFYVNFAYNAFLTEMFSNELNYRHVFEDSTQVMGAYNSEIANFEGGSVDRLWELTNQLKAIHDRSLDEYAEVDDRIESYWWRPF</sequence>
<organism evidence="1 2">
    <name type="scientific">Paenalkalicoccus suaedae</name>
    <dbReference type="NCBI Taxonomy" id="2592382"/>
    <lineage>
        <taxon>Bacteria</taxon>
        <taxon>Bacillati</taxon>
        <taxon>Bacillota</taxon>
        <taxon>Bacilli</taxon>
        <taxon>Bacillales</taxon>
        <taxon>Bacillaceae</taxon>
        <taxon>Paenalkalicoccus</taxon>
    </lineage>
</organism>
<dbReference type="PROSITE" id="PS51257">
    <property type="entry name" value="PROKAR_LIPOPROTEIN"/>
    <property type="match status" value="1"/>
</dbReference>
<gene>
    <name evidence="1" type="ORF">FLK61_27430</name>
</gene>
<dbReference type="KEGG" id="psua:FLK61_27430"/>
<dbReference type="Proteomes" id="UP000318138">
    <property type="component" value="Chromosome"/>
</dbReference>
<dbReference type="AlphaFoldDB" id="A0A859FBR3"/>
<reference evidence="2" key="1">
    <citation type="submission" date="2019-07" db="EMBL/GenBank/DDBJ databases">
        <title>Bacillus alkalisoli sp. nov. isolated from saline soil.</title>
        <authorList>
            <person name="Sun J.-Q."/>
            <person name="Xu L."/>
        </authorList>
    </citation>
    <scope>NUCLEOTIDE SEQUENCE [LARGE SCALE GENOMIC DNA]</scope>
    <source>
        <strain evidence="2">M4U3P1</strain>
    </source>
</reference>
<dbReference type="RefSeq" id="WP_176008524.1">
    <property type="nucleotide sequence ID" value="NZ_CP041372.2"/>
</dbReference>
<proteinExistence type="predicted"/>
<evidence type="ECO:0000313" key="1">
    <source>
        <dbReference type="EMBL" id="QKS70487.1"/>
    </source>
</evidence>
<name>A0A859FBR3_9BACI</name>
<dbReference type="EMBL" id="CP041372">
    <property type="protein sequence ID" value="QKS70487.1"/>
    <property type="molecule type" value="Genomic_DNA"/>
</dbReference>
<accession>A0A859FBR3</accession>
<evidence type="ECO:0000313" key="2">
    <source>
        <dbReference type="Proteomes" id="UP000318138"/>
    </source>
</evidence>
<protein>
    <submittedName>
        <fullName evidence="1">Uncharacterized protein</fullName>
    </submittedName>
</protein>